<dbReference type="Pfam" id="PF13116">
    <property type="entry name" value="YhdP"/>
    <property type="match status" value="1"/>
</dbReference>
<protein>
    <submittedName>
        <fullName evidence="4">DUF3971 domain-containing protein</fullName>
    </submittedName>
</protein>
<reference evidence="5" key="1">
    <citation type="submission" date="2017-09" db="EMBL/GenBank/DDBJ databases">
        <title>FDA dAtabase for Regulatory Grade micrObial Sequences (FDA-ARGOS): Supporting development and validation of Infectious Disease Dx tests.</title>
        <authorList>
            <person name="Minogue T."/>
            <person name="Wolcott M."/>
            <person name="Wasieloski L."/>
            <person name="Aguilar W."/>
            <person name="Moore D."/>
            <person name="Tallon L."/>
            <person name="Sadzewicz L."/>
            <person name="Ott S."/>
            <person name="Zhao X."/>
            <person name="Nagaraj S."/>
            <person name="Vavikolanu K."/>
            <person name="Aluvathingal J."/>
            <person name="Nadendla S."/>
            <person name="Sichtig H."/>
        </authorList>
    </citation>
    <scope>NUCLEOTIDE SEQUENCE [LARGE SCALE GENOMIC DNA]</scope>
    <source>
        <strain evidence="5">FDAARGOS_390</strain>
    </source>
</reference>
<evidence type="ECO:0000256" key="2">
    <source>
        <dbReference type="SAM" id="Phobius"/>
    </source>
</evidence>
<dbReference type="PANTHER" id="PTHR38690">
    <property type="entry name" value="PROTEASE-RELATED"/>
    <property type="match status" value="1"/>
</dbReference>
<feature type="region of interest" description="Disordered" evidence="1">
    <location>
        <begin position="1400"/>
        <end position="1420"/>
    </location>
</feature>
<evidence type="ECO:0000259" key="3">
    <source>
        <dbReference type="Pfam" id="PF13116"/>
    </source>
</evidence>
<dbReference type="InterPro" id="IPR011836">
    <property type="entry name" value="YhdP"/>
</dbReference>
<dbReference type="Proteomes" id="UP000220629">
    <property type="component" value="Unassembled WGS sequence"/>
</dbReference>
<feature type="region of interest" description="Disordered" evidence="1">
    <location>
        <begin position="1"/>
        <end position="20"/>
    </location>
</feature>
<dbReference type="EMBL" id="PDDY01000004">
    <property type="protein sequence ID" value="PEH39531.1"/>
    <property type="molecule type" value="Genomic_DNA"/>
</dbReference>
<keyword evidence="2" id="KW-0472">Membrane</keyword>
<evidence type="ECO:0000313" key="5">
    <source>
        <dbReference type="Proteomes" id="UP000220629"/>
    </source>
</evidence>
<proteinExistence type="predicted"/>
<name>A0A2A7S7I4_BURGA</name>
<gene>
    <name evidence="4" type="ORF">CRM94_35260</name>
</gene>
<organism evidence="4 5">
    <name type="scientific">Burkholderia gladioli</name>
    <name type="common">Pseudomonas marginata</name>
    <name type="synonym">Phytomonas marginata</name>
    <dbReference type="NCBI Taxonomy" id="28095"/>
    <lineage>
        <taxon>Bacteria</taxon>
        <taxon>Pseudomonadati</taxon>
        <taxon>Pseudomonadota</taxon>
        <taxon>Betaproteobacteria</taxon>
        <taxon>Burkholderiales</taxon>
        <taxon>Burkholderiaceae</taxon>
        <taxon>Burkholderia</taxon>
    </lineage>
</organism>
<dbReference type="RefSeq" id="WP_098154535.1">
    <property type="nucleotide sequence ID" value="NZ_CP065595.1"/>
</dbReference>
<feature type="transmembrane region" description="Helical" evidence="2">
    <location>
        <begin position="27"/>
        <end position="49"/>
    </location>
</feature>
<keyword evidence="2" id="KW-1133">Transmembrane helix</keyword>
<sequence>MPDRQESAASSQEAGPPKHDHPVLRRVFRVVLIGGATFYFVAAGSYLGLRYALLPQVDKLRPRIESFVSDKLHAEVRIARLAPHWSGMQPGVDVTALTIRGKDGTTALTIPHATAAISWRSLVRLSPTLSSLVVDAPDLLIARRRDGTLSIAGVDVPTTRKGGNDAFSTWLLRQQAIVLREGTLRWRDAERDAPELTLTGIRLAVLNDGLVHRLALQAPANGTLLAGPLDFRARFTHKPLAAIGRPANWTGDAYVSTGPVDLPTLARYAPLPLKAYAGRIDNTIWIGFRDGRLLDAHGSLSGADVALRVRPTQPRLDIPVAGFGWDLALAPGRDYTLKLSNLHAELGQPPLDDGTPLSRALSFATLTARYRVPDASHGQLIQVAGDRVDLGILVEFIRGLPLPARFRNELVRIDPRGLIANYVMEAERAAPSKAELADDETAHATPIVRYRLTGDLQGISVEAQEPGPGLSPRGHPRAGIPGFENVWGHVDANERGGSASIDTVKAAVTVPGVFEDPRLPFDRLRAQTSWTIAAAAAPGERRPRVDVKLPLLYVENPDAEITVSGGYSNPGHGRGMLDLKADFGRAAIPRIVRYLPTSMSEHLHQYLGHALQAGVVSKGATIIAQGPLETFPYEYAPNDGVFHIVAPFTGGRFEPTPQPPRKLANGTPSVWPALDGIDGVFELRNNKLRFDIPRAHYKGVQLSKVIGRIDDLGHPAESPLLIEGRAHGPLADLIDYTNHSALGGLSGHVGEKLRAQGPASLALKLTIPQHVKHPHTRVEGALAFGGNTLESDGLPPLSQLRGTVRFTQQSAELDRLSARLLGGAVHANGRFRRNDGYAFDVDGRIAVDSARGLNLHGPAAALLGRVVGDAPYRLSVRGAKGGLPEITASSDLTGLALDFPAPFTKPAGTPMPFSFTLAPLPPEDGRALEQAELKLGPVAATYVLDATRGEPVRAVRGALGMNRMPDLPREGVTAAVDATALDADAWIAFAKTLRGTQASAAAPAAATTPPAALARQAPRIDLASFAPKRFALHFGTLKLIKRNWENVIVGASHVDDLWQANVASNQVSGYLSWSPHGDAGAGQAGAPGGAGVLNARLAKLVVPDSADHDLVGGAMTIPTDRAMPAIDLVVDQVVARGHDIGRLQVNAHNFEENGVPVWQLDKLELANPAAKLTATANWRTSRRALARGADEDDAPRRTVFDFKLAVDDAGALLDRVGLPRTIANGKGTLAGKVGWRGGPTAIDYPSLGGQLSLDLEHGQILKVDPGAAKLLGVLSLQGLARFLTLDFRDVIGKGLPFETIEGTSQITNGIATTDDFRMITAPARVTVKGKVDLAHETQDLHAHIAPKVSASAAAIGAAVINPLLGLGVLAANLALSQTLSHAFAFDYVITGSWAHPRIQRVGGDRGKMDRTPADADAARP</sequence>
<comment type="caution">
    <text evidence="4">The sequence shown here is derived from an EMBL/GenBank/DDBJ whole genome shotgun (WGS) entry which is preliminary data.</text>
</comment>
<dbReference type="InterPro" id="IPR025263">
    <property type="entry name" value="YhdP_central"/>
</dbReference>
<dbReference type="PANTHER" id="PTHR38690:SF1">
    <property type="entry name" value="PROTEASE"/>
    <property type="match status" value="1"/>
</dbReference>
<keyword evidence="2" id="KW-0812">Transmembrane</keyword>
<evidence type="ECO:0000256" key="1">
    <source>
        <dbReference type="SAM" id="MobiDB-lite"/>
    </source>
</evidence>
<feature type="domain" description="YhdP central" evidence="3">
    <location>
        <begin position="24"/>
        <end position="1398"/>
    </location>
</feature>
<evidence type="ECO:0000313" key="4">
    <source>
        <dbReference type="EMBL" id="PEH39531.1"/>
    </source>
</evidence>
<accession>A0A2A7S7I4</accession>
<feature type="compositionally biased region" description="Basic and acidic residues" evidence="1">
    <location>
        <begin position="1402"/>
        <end position="1420"/>
    </location>
</feature>